<evidence type="ECO:0000256" key="2">
    <source>
        <dbReference type="ARBA" id="ARBA00024500"/>
    </source>
</evidence>
<keyword evidence="5" id="KW-1185">Reference proteome</keyword>
<dbReference type="GO" id="GO:0043751">
    <property type="term" value="F:polyphosphate:AMP phosphotransferase activity"/>
    <property type="evidence" value="ECO:0007669"/>
    <property type="project" value="InterPro"/>
</dbReference>
<dbReference type="PANTHER" id="PTHR34383">
    <property type="entry name" value="POLYPHOSPHATE:AMP PHOSPHOTRANSFERASE-RELATED"/>
    <property type="match status" value="1"/>
</dbReference>
<evidence type="ECO:0000313" key="5">
    <source>
        <dbReference type="Proteomes" id="UP000537592"/>
    </source>
</evidence>
<dbReference type="PANTHER" id="PTHR34383:SF3">
    <property type="entry name" value="POLYPHOSPHATE:AMP PHOSPHOTRANSFERASE"/>
    <property type="match status" value="1"/>
</dbReference>
<dbReference type="AlphaFoldDB" id="A0A7W5Z2T9"/>
<dbReference type="InterPro" id="IPR022489">
    <property type="entry name" value="PolyP_AMP_Tfrase"/>
</dbReference>
<accession>A0A7W5Z2T9</accession>
<dbReference type="GO" id="GO:0006797">
    <property type="term" value="P:polyphosphate metabolic process"/>
    <property type="evidence" value="ECO:0007669"/>
    <property type="project" value="InterPro"/>
</dbReference>
<dbReference type="RefSeq" id="WP_183750593.1">
    <property type="nucleotide sequence ID" value="NZ_JACICC010000001.1"/>
</dbReference>
<dbReference type="Proteomes" id="UP000537592">
    <property type="component" value="Unassembled WGS sequence"/>
</dbReference>
<keyword evidence="4" id="KW-0808">Transferase</keyword>
<dbReference type="Gene3D" id="3.40.50.300">
    <property type="entry name" value="P-loop containing nucleotide triphosphate hydrolases"/>
    <property type="match status" value="2"/>
</dbReference>
<evidence type="ECO:0000259" key="3">
    <source>
        <dbReference type="Pfam" id="PF03976"/>
    </source>
</evidence>
<dbReference type="Pfam" id="PF03976">
    <property type="entry name" value="PPK2"/>
    <property type="match status" value="2"/>
</dbReference>
<dbReference type="EMBL" id="JACICC010000001">
    <property type="protein sequence ID" value="MBB3808621.1"/>
    <property type="molecule type" value="Genomic_DNA"/>
</dbReference>
<keyword evidence="1" id="KW-0066">ATP synthesis</keyword>
<dbReference type="InterPro" id="IPR022488">
    <property type="entry name" value="PPK2-related"/>
</dbReference>
<name>A0A7W5Z2T9_9HYPH</name>
<gene>
    <name evidence="4" type="ORF">FHS81_000675</name>
</gene>
<sequence>MFDSTKLEHKLTKEAFKEIQAQLRNELLDAQRELRERGTHSIMILINGADGAGKGEVLNRLYEWLDPRYLETISVDIRNNDDNDRPNQWHYWRDMPPKGTISAVLGSWYHVMLRDRALGKLDRDGFMQSVLSARAFETMLGHEGVKVLKLWLHIDFEEAERRHKEERKSDHFRRPLVEEWADVPAAHSRKKLHEAAREVAQFISPDSVPWNVVPAADARYRDVAIGQALLALIRSTFIVEESAPAPAPEPDSAAGYHLPRPSIISTIDLTKTIDEDTYKRKLKEEQERIFDLTESAAFSKRALVCVFEGNDAAGKGGCIRRIRQALDPRDFRVHAVAAPSEEERARPYLWRFWRNIPPKDHVAIFDRSWYGRVLVERVEGFASPADWMRAYGEINAFERELTNDGYIIAKFWLAITPEEQLNRFNERADTPYKQFKITEEDWRNRDKWDQYDEAVTDMVDRTSTALAPWTLVPAVDKRYARVHVLKTVADRIEKAL</sequence>
<proteinExistence type="predicted"/>
<feature type="domain" description="Polyphosphate kinase-2-related" evidence="3">
    <location>
        <begin position="11"/>
        <end position="233"/>
    </location>
</feature>
<organism evidence="4 5">
    <name type="scientific">Pseudochelatococcus contaminans</name>
    <dbReference type="NCBI Taxonomy" id="1538103"/>
    <lineage>
        <taxon>Bacteria</taxon>
        <taxon>Pseudomonadati</taxon>
        <taxon>Pseudomonadota</taxon>
        <taxon>Alphaproteobacteria</taxon>
        <taxon>Hyphomicrobiales</taxon>
        <taxon>Chelatococcaceae</taxon>
        <taxon>Pseudochelatococcus</taxon>
    </lineage>
</organism>
<dbReference type="NCBIfam" id="TIGR03708">
    <property type="entry name" value="poly_P_AMP_trns"/>
    <property type="match status" value="1"/>
</dbReference>
<evidence type="ECO:0000256" key="1">
    <source>
        <dbReference type="ARBA" id="ARBA00023310"/>
    </source>
</evidence>
<dbReference type="SUPFAM" id="SSF52540">
    <property type="entry name" value="P-loop containing nucleoside triphosphate hydrolases"/>
    <property type="match status" value="2"/>
</dbReference>
<dbReference type="GO" id="GO:0006754">
    <property type="term" value="P:ATP biosynthetic process"/>
    <property type="evidence" value="ECO:0007669"/>
    <property type="project" value="UniProtKB-KW"/>
</dbReference>
<comment type="caution">
    <text evidence="4">The sequence shown here is derived from an EMBL/GenBank/DDBJ whole genome shotgun (WGS) entry which is preliminary data.</text>
</comment>
<feature type="domain" description="Polyphosphate kinase-2-related" evidence="3">
    <location>
        <begin position="273"/>
        <end position="494"/>
    </location>
</feature>
<protein>
    <submittedName>
        <fullName evidence="4">Polyphosphate:AMP phosphotransferase</fullName>
    </submittedName>
</protein>
<comment type="catalytic activity">
    <reaction evidence="2">
        <text>[phosphate](n) + ATP = [phosphate](n+1) + ADP</text>
        <dbReference type="Rhea" id="RHEA:19573"/>
        <dbReference type="Rhea" id="RHEA-COMP:9859"/>
        <dbReference type="Rhea" id="RHEA-COMP:14280"/>
        <dbReference type="ChEBI" id="CHEBI:16838"/>
        <dbReference type="ChEBI" id="CHEBI:30616"/>
        <dbReference type="ChEBI" id="CHEBI:456216"/>
    </reaction>
    <physiologicalReaction direction="right-to-left" evidence="2">
        <dbReference type="Rhea" id="RHEA:19575"/>
    </physiologicalReaction>
</comment>
<evidence type="ECO:0000313" key="4">
    <source>
        <dbReference type="EMBL" id="MBB3808621.1"/>
    </source>
</evidence>
<reference evidence="4 5" key="1">
    <citation type="submission" date="2020-08" db="EMBL/GenBank/DDBJ databases">
        <title>Genomic Encyclopedia of Type Strains, Phase IV (KMG-IV): sequencing the most valuable type-strain genomes for metagenomic binning, comparative biology and taxonomic classification.</title>
        <authorList>
            <person name="Goeker M."/>
        </authorList>
    </citation>
    <scope>NUCLEOTIDE SEQUENCE [LARGE SCALE GENOMIC DNA]</scope>
    <source>
        <strain evidence="4 5">DSM 28760</strain>
    </source>
</reference>
<dbReference type="InterPro" id="IPR027417">
    <property type="entry name" value="P-loop_NTPase"/>
</dbReference>